<evidence type="ECO:0000313" key="3">
    <source>
        <dbReference type="Proteomes" id="UP000078348"/>
    </source>
</evidence>
<gene>
    <name evidence="2" type="ORF">AV274_2607</name>
</gene>
<dbReference type="OrthoDB" id="205815at2759"/>
<feature type="compositionally biased region" description="Pro residues" evidence="1">
    <location>
        <begin position="172"/>
        <end position="182"/>
    </location>
</feature>
<dbReference type="Proteomes" id="UP000078348">
    <property type="component" value="Unassembled WGS sequence"/>
</dbReference>
<dbReference type="EMBL" id="LXWW01000125">
    <property type="protein sequence ID" value="OAO15666.1"/>
    <property type="molecule type" value="Genomic_DNA"/>
</dbReference>
<evidence type="ECO:0000313" key="2">
    <source>
        <dbReference type="EMBL" id="OAO15666.1"/>
    </source>
</evidence>
<proteinExistence type="predicted"/>
<organism evidence="2 3">
    <name type="scientific">Blastocystis sp. subtype 1 (strain ATCC 50177 / NandII)</name>
    <dbReference type="NCBI Taxonomy" id="478820"/>
    <lineage>
        <taxon>Eukaryota</taxon>
        <taxon>Sar</taxon>
        <taxon>Stramenopiles</taxon>
        <taxon>Bigyra</taxon>
        <taxon>Opalozoa</taxon>
        <taxon>Opalinata</taxon>
        <taxon>Blastocystidae</taxon>
        <taxon>Blastocystis</taxon>
    </lineage>
</organism>
<sequence>MEEESSTPLGVKMLADHLVKVKLQYEERINELLQYIKTIEKEKKELQQHYKEMEDELEMRRQEIYQMKREASNEYVVEERENWKALLNQQRQENEKLKKDIEINKARIKSLEDQLKLVEEEMKESEEAAESPKEESEAVDSPMEPIDEADVSNQSSNSTDQTSEDEAMQMGPPQPLAPPVSDSPPSLDMLLIQKQALEEELARTSKSISKLQGDVKEGRELNKKLTDQFMKKVDLLETEHRERENMLLSTIEGLKSKLDIELEKKWELTQQIHAEEQERSSIFSFLWG</sequence>
<reference evidence="2 3" key="1">
    <citation type="submission" date="2016-05" db="EMBL/GenBank/DDBJ databases">
        <title>Nuclear genome of Blastocystis sp. subtype 1 NandII.</title>
        <authorList>
            <person name="Gentekaki E."/>
            <person name="Curtis B."/>
            <person name="Stairs C."/>
            <person name="Eme L."/>
            <person name="Herman E."/>
            <person name="Klimes V."/>
            <person name="Arias M.C."/>
            <person name="Elias M."/>
            <person name="Hilliou F."/>
            <person name="Klute M."/>
            <person name="Malik S.-B."/>
            <person name="Pightling A."/>
            <person name="Rachubinski R."/>
            <person name="Salas D."/>
            <person name="Schlacht A."/>
            <person name="Suga H."/>
            <person name="Archibald J."/>
            <person name="Ball S.G."/>
            <person name="Clark G."/>
            <person name="Dacks J."/>
            <person name="Van Der Giezen M."/>
            <person name="Tsaousis A."/>
            <person name="Roger A."/>
        </authorList>
    </citation>
    <scope>NUCLEOTIDE SEQUENCE [LARGE SCALE GENOMIC DNA]</scope>
    <source>
        <strain evidence="3">ATCC 50177 / NandII</strain>
    </source>
</reference>
<name>A0A196SH77_BLAHN</name>
<feature type="compositionally biased region" description="Low complexity" evidence="1">
    <location>
        <begin position="152"/>
        <end position="161"/>
    </location>
</feature>
<comment type="caution">
    <text evidence="2">The sequence shown here is derived from an EMBL/GenBank/DDBJ whole genome shotgun (WGS) entry which is preliminary data.</text>
</comment>
<accession>A0A196SH77</accession>
<keyword evidence="3" id="KW-1185">Reference proteome</keyword>
<evidence type="ECO:0000256" key="1">
    <source>
        <dbReference type="SAM" id="MobiDB-lite"/>
    </source>
</evidence>
<protein>
    <submittedName>
        <fullName evidence="2">Uncharacterized protein</fullName>
    </submittedName>
</protein>
<feature type="region of interest" description="Disordered" evidence="1">
    <location>
        <begin position="120"/>
        <end position="188"/>
    </location>
</feature>
<dbReference type="AlphaFoldDB" id="A0A196SH77"/>